<dbReference type="InterPro" id="IPR045261">
    <property type="entry name" value="MORC_ATPase"/>
</dbReference>
<accession>A0AAV6FPZ8</accession>
<protein>
    <recommendedName>
        <fullName evidence="5">CW-type domain-containing protein</fullName>
    </recommendedName>
</protein>
<feature type="compositionally biased region" description="Basic and acidic residues" evidence="4">
    <location>
        <begin position="414"/>
        <end position="424"/>
    </location>
</feature>
<feature type="compositionally biased region" description="Basic and acidic residues" evidence="4">
    <location>
        <begin position="341"/>
        <end position="362"/>
    </location>
</feature>
<organism evidence="6 7">
    <name type="scientific">Alosa alosa</name>
    <name type="common">allis shad</name>
    <dbReference type="NCBI Taxonomy" id="278164"/>
    <lineage>
        <taxon>Eukaryota</taxon>
        <taxon>Metazoa</taxon>
        <taxon>Chordata</taxon>
        <taxon>Craniata</taxon>
        <taxon>Vertebrata</taxon>
        <taxon>Euteleostomi</taxon>
        <taxon>Actinopterygii</taxon>
        <taxon>Neopterygii</taxon>
        <taxon>Teleostei</taxon>
        <taxon>Clupei</taxon>
        <taxon>Clupeiformes</taxon>
        <taxon>Clupeoidei</taxon>
        <taxon>Clupeidae</taxon>
        <taxon>Alosa</taxon>
    </lineage>
</organism>
<dbReference type="InterPro" id="IPR041006">
    <property type="entry name" value="Morc_S5"/>
</dbReference>
<dbReference type="EMBL" id="JADWDJ010000021">
    <property type="protein sequence ID" value="KAG5263762.1"/>
    <property type="molecule type" value="Genomic_DNA"/>
</dbReference>
<feature type="compositionally biased region" description="Acidic residues" evidence="4">
    <location>
        <begin position="324"/>
        <end position="335"/>
    </location>
</feature>
<evidence type="ECO:0000256" key="1">
    <source>
        <dbReference type="ARBA" id="ARBA00022723"/>
    </source>
</evidence>
<feature type="compositionally biased region" description="Acidic residues" evidence="4">
    <location>
        <begin position="383"/>
        <end position="393"/>
    </location>
</feature>
<evidence type="ECO:0000256" key="2">
    <source>
        <dbReference type="ARBA" id="ARBA00022771"/>
    </source>
</evidence>
<keyword evidence="7" id="KW-1185">Reference proteome</keyword>
<proteinExistence type="predicted"/>
<dbReference type="Proteomes" id="UP000823561">
    <property type="component" value="Chromosome 21"/>
</dbReference>
<keyword evidence="2" id="KW-0863">Zinc-finger</keyword>
<keyword evidence="1" id="KW-0479">Metal-binding</keyword>
<reference evidence="6" key="1">
    <citation type="submission" date="2020-10" db="EMBL/GenBank/DDBJ databases">
        <title>Chromosome-scale genome assembly of the Allis shad, Alosa alosa.</title>
        <authorList>
            <person name="Margot Z."/>
            <person name="Christophe K."/>
            <person name="Cabau C."/>
            <person name="Louis A."/>
            <person name="Berthelot C."/>
            <person name="Parey E."/>
            <person name="Roest Crollius H."/>
            <person name="Montfort J."/>
            <person name="Robinson-Rechavi M."/>
            <person name="Bucao C."/>
            <person name="Bouchez O."/>
            <person name="Gislard M."/>
            <person name="Lluch J."/>
            <person name="Milhes M."/>
            <person name="Lampietro C."/>
            <person name="Lopez Roques C."/>
            <person name="Donnadieu C."/>
            <person name="Braasch I."/>
            <person name="Desvignes T."/>
            <person name="Postlethwait J."/>
            <person name="Bobe J."/>
            <person name="Guiguen Y."/>
        </authorList>
    </citation>
    <scope>NUCLEOTIDE SEQUENCE</scope>
    <source>
        <strain evidence="6">M-15738</strain>
        <tissue evidence="6">Blood</tissue>
    </source>
</reference>
<evidence type="ECO:0000313" key="7">
    <source>
        <dbReference type="Proteomes" id="UP000823561"/>
    </source>
</evidence>
<gene>
    <name evidence="6" type="ORF">AALO_G00268290</name>
</gene>
<dbReference type="PANTHER" id="PTHR23336:SF22">
    <property type="entry name" value="MORC FAMILY CW-TYPE ZINC FINGER PROTEIN 4"/>
    <property type="match status" value="1"/>
</dbReference>
<dbReference type="InterPro" id="IPR011124">
    <property type="entry name" value="Znf_CW"/>
</dbReference>
<dbReference type="GO" id="GO:0005654">
    <property type="term" value="C:nucleoplasm"/>
    <property type="evidence" value="ECO:0007669"/>
    <property type="project" value="TreeGrafter"/>
</dbReference>
<dbReference type="Pfam" id="PF17942">
    <property type="entry name" value="Morc6_S5"/>
    <property type="match status" value="1"/>
</dbReference>
<dbReference type="AlphaFoldDB" id="A0AAV6FPZ8"/>
<feature type="domain" description="CW-type" evidence="5">
    <location>
        <begin position="278"/>
        <end position="330"/>
    </location>
</feature>
<evidence type="ECO:0000259" key="5">
    <source>
        <dbReference type="PROSITE" id="PS51050"/>
    </source>
</evidence>
<dbReference type="Pfam" id="PF07496">
    <property type="entry name" value="zf-CW"/>
    <property type="match status" value="1"/>
</dbReference>
<dbReference type="GO" id="GO:0016887">
    <property type="term" value="F:ATP hydrolysis activity"/>
    <property type="evidence" value="ECO:0007669"/>
    <property type="project" value="InterPro"/>
</dbReference>
<feature type="region of interest" description="Disordered" evidence="4">
    <location>
        <begin position="304"/>
        <end position="434"/>
    </location>
</feature>
<comment type="caution">
    <text evidence="6">The sequence shown here is derived from an EMBL/GenBank/DDBJ whole genome shotgun (WGS) entry which is preliminary data.</text>
</comment>
<sequence>MALTTASQALVVTDDSEASLNAILTHSLLNNEEELHQQLDTIPGKKGTKILIWNIRRNQDGKPEFDFDTDEHDIRLPDIQSVEMEKKKKKSYSGPRRTDQIIPEMDYSLRAYLSILYLKPRIQIILRQRKVHTKLVAKNLSMIENDVYKPHFINERVRITFGFNRKNKDHFGIMMYHKNRLIKSYEKVGCQIKSSGQRSGVGVIGVIECNFLKPAHNKQDFEYTKEYRLTLAALGLKLNDYWREKKEKKAKERAFNVLCKHSTEEDEEEEEEEEEEIGKEEVAWLQCEDCLKWRGVPAHLLSGSVPDRWTCSQHPITRNRSCDLPEEAEETEEELAPSYEKTVKKQDQVRVRKRGKSQEERKRGRRPLARGLSRTDSAKQETENEEEEEEEEEEGRRGRGGSQRGGGYGGKNANHRDQREKDIQQQEEIFGASK</sequence>
<feature type="compositionally biased region" description="Polar residues" evidence="4">
    <location>
        <begin position="310"/>
        <end position="319"/>
    </location>
</feature>
<evidence type="ECO:0000256" key="4">
    <source>
        <dbReference type="SAM" id="MobiDB-lite"/>
    </source>
</evidence>
<dbReference type="PROSITE" id="PS51050">
    <property type="entry name" value="ZF_CW"/>
    <property type="match status" value="1"/>
</dbReference>
<evidence type="ECO:0000313" key="6">
    <source>
        <dbReference type="EMBL" id="KAG5263762.1"/>
    </source>
</evidence>
<keyword evidence="3" id="KW-0862">Zinc</keyword>
<dbReference type="Gene3D" id="3.30.40.100">
    <property type="match status" value="1"/>
</dbReference>
<feature type="compositionally biased region" description="Gly residues" evidence="4">
    <location>
        <begin position="400"/>
        <end position="410"/>
    </location>
</feature>
<dbReference type="GO" id="GO:0008270">
    <property type="term" value="F:zinc ion binding"/>
    <property type="evidence" value="ECO:0007669"/>
    <property type="project" value="UniProtKB-KW"/>
</dbReference>
<dbReference type="PANTHER" id="PTHR23336">
    <property type="entry name" value="ZINC FINGER CW-TYPE COILED-COIL DOMAIN PROTEIN 3"/>
    <property type="match status" value="1"/>
</dbReference>
<evidence type="ECO:0000256" key="3">
    <source>
        <dbReference type="ARBA" id="ARBA00022833"/>
    </source>
</evidence>
<name>A0AAV6FPZ8_9TELE</name>